<evidence type="ECO:0000313" key="3">
    <source>
        <dbReference type="Proteomes" id="UP000241096"/>
    </source>
</evidence>
<proteinExistence type="predicted"/>
<keyword evidence="1" id="KW-0812">Transmembrane</keyword>
<keyword evidence="1" id="KW-0472">Membrane</keyword>
<evidence type="ECO:0000256" key="1">
    <source>
        <dbReference type="SAM" id="Phobius"/>
    </source>
</evidence>
<dbReference type="Proteomes" id="UP000241096">
    <property type="component" value="Segment"/>
</dbReference>
<feature type="transmembrane region" description="Helical" evidence="1">
    <location>
        <begin position="36"/>
        <end position="57"/>
    </location>
</feature>
<reference evidence="2 3" key="1">
    <citation type="submission" date="2017-09" db="EMBL/GenBank/DDBJ databases">
        <authorList>
            <person name="Ehlers B."/>
            <person name="Leendertz F.H."/>
        </authorList>
    </citation>
    <scope>NUCLEOTIDE SEQUENCE [LARGE SCALE GENOMIC DNA]</scope>
</reference>
<dbReference type="EMBL" id="MG018930">
    <property type="protein sequence ID" value="ATW58313.1"/>
    <property type="molecule type" value="Genomic_DNA"/>
</dbReference>
<accession>A0A2H4P804</accession>
<evidence type="ECO:0000313" key="2">
    <source>
        <dbReference type="EMBL" id="ATW58313.1"/>
    </source>
</evidence>
<feature type="transmembrane region" description="Helical" evidence="1">
    <location>
        <begin position="5"/>
        <end position="24"/>
    </location>
</feature>
<keyword evidence="1" id="KW-1133">Transmembrane helix</keyword>
<keyword evidence="3" id="KW-1185">Reference proteome</keyword>
<protein>
    <submittedName>
        <fullName evidence="2">Uncharacterized protein</fullName>
    </submittedName>
</protein>
<name>A0A2H4P804_9CAUD</name>
<gene>
    <name evidence="2" type="ORF">CNR37_00106</name>
</gene>
<organism evidence="2 3">
    <name type="scientific">Pseudomonas phage ventosus</name>
    <dbReference type="NCBI Taxonomy" id="2048980"/>
    <lineage>
        <taxon>Viruses</taxon>
        <taxon>Duplodnaviria</taxon>
        <taxon>Heunggongvirae</taxon>
        <taxon>Uroviricota</taxon>
        <taxon>Caudoviricetes</taxon>
        <taxon>Vandenendeviridae</taxon>
        <taxon>Gorskivirinae</taxon>
        <taxon>Ventosusvirus</taxon>
        <taxon>Ventosusvirus ventosus</taxon>
    </lineage>
</organism>
<sequence length="60" mass="6343">MLDIVIALLMIVFGALCIFIGGAIVSEMPALYGAEFVVAGFCALLMVLSGLFCFAVVREI</sequence>